<evidence type="ECO:0000313" key="2">
    <source>
        <dbReference type="EMBL" id="KND92886.1"/>
    </source>
</evidence>
<keyword evidence="1" id="KW-1133">Transmembrane helix</keyword>
<comment type="caution">
    <text evidence="2">The sequence shown here is derived from an EMBL/GenBank/DDBJ whole genome shotgun (WGS) entry which is preliminary data.</text>
</comment>
<accession>A0A0L0NFK5</accession>
<keyword evidence="3" id="KW-1185">Reference proteome</keyword>
<reference evidence="2 3" key="1">
    <citation type="journal article" date="2015" name="BMC Genomics">
        <title>The genome of the truffle-parasite Tolypocladium ophioglossoides and the evolution of antifungal peptaibiotics.</title>
        <authorList>
            <person name="Quandt C.A."/>
            <person name="Bushley K.E."/>
            <person name="Spatafora J.W."/>
        </authorList>
    </citation>
    <scope>NUCLEOTIDE SEQUENCE [LARGE SCALE GENOMIC DNA]</scope>
    <source>
        <strain evidence="2 3">CBS 100239</strain>
    </source>
</reference>
<dbReference type="Proteomes" id="UP000036947">
    <property type="component" value="Unassembled WGS sequence"/>
</dbReference>
<gene>
    <name evidence="2" type="ORF">TOPH_02287</name>
</gene>
<organism evidence="2 3">
    <name type="scientific">Tolypocladium ophioglossoides (strain CBS 100239)</name>
    <name type="common">Snaketongue truffleclub</name>
    <name type="synonym">Elaphocordyceps ophioglossoides</name>
    <dbReference type="NCBI Taxonomy" id="1163406"/>
    <lineage>
        <taxon>Eukaryota</taxon>
        <taxon>Fungi</taxon>
        <taxon>Dikarya</taxon>
        <taxon>Ascomycota</taxon>
        <taxon>Pezizomycotina</taxon>
        <taxon>Sordariomycetes</taxon>
        <taxon>Hypocreomycetidae</taxon>
        <taxon>Hypocreales</taxon>
        <taxon>Ophiocordycipitaceae</taxon>
        <taxon>Tolypocladium</taxon>
    </lineage>
</organism>
<keyword evidence="1" id="KW-0472">Membrane</keyword>
<proteinExistence type="predicted"/>
<dbReference type="EMBL" id="LFRF01000004">
    <property type="protein sequence ID" value="KND92886.1"/>
    <property type="molecule type" value="Genomic_DNA"/>
</dbReference>
<evidence type="ECO:0000256" key="1">
    <source>
        <dbReference type="SAM" id="Phobius"/>
    </source>
</evidence>
<dbReference type="AlphaFoldDB" id="A0A0L0NFK5"/>
<evidence type="ECO:0000313" key="3">
    <source>
        <dbReference type="Proteomes" id="UP000036947"/>
    </source>
</evidence>
<protein>
    <submittedName>
        <fullName evidence="2">Uncharacterized protein</fullName>
    </submittedName>
</protein>
<sequence length="64" mass="6986">MDALYAGNILVGMSASLMVYGIVLLHLLPARRGTFAVTDEWIKIMAGSRDACYPDYLAAAELYC</sequence>
<feature type="transmembrane region" description="Helical" evidence="1">
    <location>
        <begin position="6"/>
        <end position="28"/>
    </location>
</feature>
<name>A0A0L0NFK5_TOLOC</name>
<keyword evidence="1" id="KW-0812">Transmembrane</keyword>